<organism evidence="1 2">
    <name type="scientific">Pseudomonas lijiangensis</name>
    <dbReference type="NCBI Taxonomy" id="2995658"/>
    <lineage>
        <taxon>Bacteria</taxon>
        <taxon>Pseudomonadati</taxon>
        <taxon>Pseudomonadota</taxon>
        <taxon>Gammaproteobacteria</taxon>
        <taxon>Pseudomonadales</taxon>
        <taxon>Pseudomonadaceae</taxon>
        <taxon>Pseudomonas</taxon>
    </lineage>
</organism>
<keyword evidence="2" id="KW-1185">Reference proteome</keyword>
<name>A0ABX8HW25_9PSED</name>
<dbReference type="Proteomes" id="UP000683401">
    <property type="component" value="Chromosome"/>
</dbReference>
<protein>
    <submittedName>
        <fullName evidence="1">Uncharacterized protein</fullName>
    </submittedName>
</protein>
<accession>A0ABX8HW25</accession>
<proteinExistence type="predicted"/>
<reference evidence="2" key="1">
    <citation type="submission" date="2021-06" db="EMBL/GenBank/DDBJ databases">
        <title>Identification of Pseudomonas cichorii causing bacterial leaf black spot of flue-cured tobacco, a new disease in China.</title>
        <authorList>
            <person name="Lu C.-H."/>
        </authorList>
    </citation>
    <scope>NUCLEOTIDE SEQUENCE [LARGE SCALE GENOMIC DNA]</scope>
    <source>
        <strain evidence="2">LJ2</strain>
    </source>
</reference>
<dbReference type="RefSeq" id="WP_216705106.1">
    <property type="nucleotide sequence ID" value="NZ_CP076668.1"/>
</dbReference>
<dbReference type="EMBL" id="CP076668">
    <property type="protein sequence ID" value="QWU84339.1"/>
    <property type="molecule type" value="Genomic_DNA"/>
</dbReference>
<evidence type="ECO:0000313" key="1">
    <source>
        <dbReference type="EMBL" id="QWU84339.1"/>
    </source>
</evidence>
<gene>
    <name evidence="1" type="ORF">KQP88_06050</name>
</gene>
<sequence>MGRPFNFPTPQGVTIGNPTMFVTAELAVNLYNQDSDHQEAKNFSQSVKSWFIQEAYAVGWSNAAVTGDNSGILLGATVQIVPHPSYPQLT</sequence>
<evidence type="ECO:0000313" key="2">
    <source>
        <dbReference type="Proteomes" id="UP000683401"/>
    </source>
</evidence>